<sequence>MLQAEKLDREQRRFDRLQKNAKFRYQASIEELHMDASRGIDKTLLASLTTGNYLKNGESIIITGATGCGKSFIASALGHQACAQGYKTAYFNMQKLTQKLKISRLEGTILSFFLKIAKTHLLILDDFGLTHLEKQQQLDLMEIIEDRHARHSTIIVSQLPVASWFDIIGEATIADAILDRLVYTSHRIELKGESLRKKQ</sequence>
<reference evidence="3" key="1">
    <citation type="submission" date="2021-06" db="EMBL/GenBank/DDBJ databases">
        <title>44 bacteria genomes isolated from Dapeng, Shenzhen.</title>
        <authorList>
            <person name="Zheng W."/>
            <person name="Yu S."/>
            <person name="Huang Y."/>
        </authorList>
    </citation>
    <scope>NUCLEOTIDE SEQUENCE</scope>
    <source>
        <strain evidence="3">DP5N28-2</strain>
    </source>
</reference>
<evidence type="ECO:0000313" key="3">
    <source>
        <dbReference type="EMBL" id="MBY5957066.1"/>
    </source>
</evidence>
<dbReference type="InterPro" id="IPR027417">
    <property type="entry name" value="P-loop_NTPase"/>
</dbReference>
<dbReference type="InterPro" id="IPR003593">
    <property type="entry name" value="AAA+_ATPase"/>
</dbReference>
<dbReference type="GO" id="GO:0005524">
    <property type="term" value="F:ATP binding"/>
    <property type="evidence" value="ECO:0007669"/>
    <property type="project" value="InterPro"/>
</dbReference>
<protein>
    <submittedName>
        <fullName evidence="3">IS21-like element helper ATPase IstB</fullName>
    </submittedName>
</protein>
<comment type="caution">
    <text evidence="3">The sequence shown here is derived from an EMBL/GenBank/DDBJ whole genome shotgun (WGS) entry which is preliminary data.</text>
</comment>
<comment type="similarity">
    <text evidence="1">Belongs to the IS21/IS1162 putative ATP-binding protein family.</text>
</comment>
<dbReference type="SMART" id="SM00382">
    <property type="entry name" value="AAA"/>
    <property type="match status" value="1"/>
</dbReference>
<dbReference type="PANTHER" id="PTHR30050:SF4">
    <property type="entry name" value="ATP-BINDING PROTEIN RV3427C IN INSERTION SEQUENCE-RELATED"/>
    <property type="match status" value="1"/>
</dbReference>
<dbReference type="InterPro" id="IPR047661">
    <property type="entry name" value="IstB"/>
</dbReference>
<dbReference type="SUPFAM" id="SSF52540">
    <property type="entry name" value="P-loop containing nucleoside triphosphate hydrolases"/>
    <property type="match status" value="1"/>
</dbReference>
<dbReference type="AlphaFoldDB" id="A0A953HRQ8"/>
<dbReference type="EMBL" id="JAHVHU010000003">
    <property type="protein sequence ID" value="MBY5957066.1"/>
    <property type="molecule type" value="Genomic_DNA"/>
</dbReference>
<evidence type="ECO:0000313" key="4">
    <source>
        <dbReference type="Proteomes" id="UP000753961"/>
    </source>
</evidence>
<evidence type="ECO:0000256" key="1">
    <source>
        <dbReference type="ARBA" id="ARBA00008059"/>
    </source>
</evidence>
<proteinExistence type="inferred from homology"/>
<evidence type="ECO:0000259" key="2">
    <source>
        <dbReference type="SMART" id="SM00382"/>
    </source>
</evidence>
<dbReference type="NCBIfam" id="NF038214">
    <property type="entry name" value="IS21_help_AAA"/>
    <property type="match status" value="1"/>
</dbReference>
<dbReference type="GO" id="GO:0006260">
    <property type="term" value="P:DNA replication"/>
    <property type="evidence" value="ECO:0007669"/>
    <property type="project" value="TreeGrafter"/>
</dbReference>
<dbReference type="CDD" id="cd00009">
    <property type="entry name" value="AAA"/>
    <property type="match status" value="1"/>
</dbReference>
<organism evidence="3 4">
    <name type="scientific">Membranihabitans marinus</name>
    <dbReference type="NCBI Taxonomy" id="1227546"/>
    <lineage>
        <taxon>Bacteria</taxon>
        <taxon>Pseudomonadati</taxon>
        <taxon>Bacteroidota</taxon>
        <taxon>Saprospiria</taxon>
        <taxon>Saprospirales</taxon>
        <taxon>Saprospiraceae</taxon>
        <taxon>Membranihabitans</taxon>
    </lineage>
</organism>
<accession>A0A953HRQ8</accession>
<dbReference type="Proteomes" id="UP000753961">
    <property type="component" value="Unassembled WGS sequence"/>
</dbReference>
<dbReference type="InterPro" id="IPR002611">
    <property type="entry name" value="IstB_ATP-bd"/>
</dbReference>
<name>A0A953HRQ8_9BACT</name>
<keyword evidence="4" id="KW-1185">Reference proteome</keyword>
<dbReference type="Gene3D" id="3.40.50.300">
    <property type="entry name" value="P-loop containing nucleotide triphosphate hydrolases"/>
    <property type="match status" value="1"/>
</dbReference>
<dbReference type="Pfam" id="PF01695">
    <property type="entry name" value="IstB_IS21"/>
    <property type="match status" value="1"/>
</dbReference>
<feature type="domain" description="AAA+ ATPase" evidence="2">
    <location>
        <begin position="56"/>
        <end position="189"/>
    </location>
</feature>
<gene>
    <name evidence="3" type="primary">istB</name>
    <name evidence="3" type="ORF">KUV50_02890</name>
</gene>
<dbReference type="PANTHER" id="PTHR30050">
    <property type="entry name" value="CHROMOSOMAL REPLICATION INITIATOR PROTEIN DNAA"/>
    <property type="match status" value="1"/>
</dbReference>